<organism evidence="2 3">
    <name type="scientific">Rhipicephalus microplus</name>
    <name type="common">Cattle tick</name>
    <name type="synonym">Boophilus microplus</name>
    <dbReference type="NCBI Taxonomy" id="6941"/>
    <lineage>
        <taxon>Eukaryota</taxon>
        <taxon>Metazoa</taxon>
        <taxon>Ecdysozoa</taxon>
        <taxon>Arthropoda</taxon>
        <taxon>Chelicerata</taxon>
        <taxon>Arachnida</taxon>
        <taxon>Acari</taxon>
        <taxon>Parasitiformes</taxon>
        <taxon>Ixodida</taxon>
        <taxon>Ixodoidea</taxon>
        <taxon>Ixodidae</taxon>
        <taxon>Rhipicephalinae</taxon>
        <taxon>Rhipicephalus</taxon>
        <taxon>Boophilus</taxon>
    </lineage>
</organism>
<dbReference type="Pfam" id="PF05649">
    <property type="entry name" value="Peptidase_M13_N"/>
    <property type="match status" value="1"/>
</dbReference>
<protein>
    <recommendedName>
        <fullName evidence="1">Peptidase M13 N-terminal domain-containing protein</fullName>
    </recommendedName>
</protein>
<evidence type="ECO:0000259" key="1">
    <source>
        <dbReference type="Pfam" id="PF05649"/>
    </source>
</evidence>
<dbReference type="SUPFAM" id="SSF55486">
    <property type="entry name" value="Metalloproteases ('zincins'), catalytic domain"/>
    <property type="match status" value="1"/>
</dbReference>
<evidence type="ECO:0000313" key="3">
    <source>
        <dbReference type="Proteomes" id="UP000821866"/>
    </source>
</evidence>
<evidence type="ECO:0000313" key="2">
    <source>
        <dbReference type="EMBL" id="KAH7986874.1"/>
    </source>
</evidence>
<dbReference type="InterPro" id="IPR024079">
    <property type="entry name" value="MetalloPept_cat_dom_sf"/>
</dbReference>
<dbReference type="VEuPathDB" id="VectorBase:LOC119165292"/>
<proteinExistence type="predicted"/>
<dbReference type="GO" id="GO:0008237">
    <property type="term" value="F:metallopeptidase activity"/>
    <property type="evidence" value="ECO:0007669"/>
    <property type="project" value="InterPro"/>
</dbReference>
<feature type="domain" description="Peptidase M13 N-terminal" evidence="1">
    <location>
        <begin position="11"/>
        <end position="280"/>
    </location>
</feature>
<accession>A0A9J6D2P0</accession>
<sequence>MLNVVNPDARPCADFYDSVCGWWRAKNPDRRPFLEEYVATFNHRVSDTLLTKATFDSKNSSSAQSLDTQMALFYARCFRATTGQSETSDASAVLEAMGSDVPAWMNVSSFAELLDLAVSTTLRSGLPSFVRVEYWANVTFSLGVGQSLASTFARDFHKARVFVVRTLYVLGIQSSAAWPNSSTLFAIDIVVDNERSKGNGKMSPPLKSPNDLAYMATEIDWEDGLERGLPSRFSSNGRSQMTVLIRAVHEIRSLVGHLKKLPLRHASMYSRMVLLAQVVAFSNFSVKM</sequence>
<dbReference type="GO" id="GO:0006508">
    <property type="term" value="P:proteolysis"/>
    <property type="evidence" value="ECO:0007669"/>
    <property type="project" value="InterPro"/>
</dbReference>
<keyword evidence="3" id="KW-1185">Reference proteome</keyword>
<reference evidence="2" key="1">
    <citation type="journal article" date="2020" name="Cell">
        <title>Large-Scale Comparative Analyses of Tick Genomes Elucidate Their Genetic Diversity and Vector Capacities.</title>
        <authorList>
            <consortium name="Tick Genome and Microbiome Consortium (TIGMIC)"/>
            <person name="Jia N."/>
            <person name="Wang J."/>
            <person name="Shi W."/>
            <person name="Du L."/>
            <person name="Sun Y."/>
            <person name="Zhan W."/>
            <person name="Jiang J.F."/>
            <person name="Wang Q."/>
            <person name="Zhang B."/>
            <person name="Ji P."/>
            <person name="Bell-Sakyi L."/>
            <person name="Cui X.M."/>
            <person name="Yuan T.T."/>
            <person name="Jiang B.G."/>
            <person name="Yang W.F."/>
            <person name="Lam T.T."/>
            <person name="Chang Q.C."/>
            <person name="Ding S.J."/>
            <person name="Wang X.J."/>
            <person name="Zhu J.G."/>
            <person name="Ruan X.D."/>
            <person name="Zhao L."/>
            <person name="Wei J.T."/>
            <person name="Ye R.Z."/>
            <person name="Que T.C."/>
            <person name="Du C.H."/>
            <person name="Zhou Y.H."/>
            <person name="Cheng J.X."/>
            <person name="Dai P.F."/>
            <person name="Guo W.B."/>
            <person name="Han X.H."/>
            <person name="Huang E.J."/>
            <person name="Li L.F."/>
            <person name="Wei W."/>
            <person name="Gao Y.C."/>
            <person name="Liu J.Z."/>
            <person name="Shao H.Z."/>
            <person name="Wang X."/>
            <person name="Wang C.C."/>
            <person name="Yang T.C."/>
            <person name="Huo Q.B."/>
            <person name="Li W."/>
            <person name="Chen H.Y."/>
            <person name="Chen S.E."/>
            <person name="Zhou L.G."/>
            <person name="Ni X.B."/>
            <person name="Tian J.H."/>
            <person name="Sheng Y."/>
            <person name="Liu T."/>
            <person name="Pan Y.S."/>
            <person name="Xia L.Y."/>
            <person name="Li J."/>
            <person name="Zhao F."/>
            <person name="Cao W.C."/>
        </authorList>
    </citation>
    <scope>NUCLEOTIDE SEQUENCE</scope>
    <source>
        <strain evidence="2">Rmic-2018</strain>
    </source>
</reference>
<reference evidence="2" key="2">
    <citation type="submission" date="2021-09" db="EMBL/GenBank/DDBJ databases">
        <authorList>
            <person name="Jia N."/>
            <person name="Wang J."/>
            <person name="Shi W."/>
            <person name="Du L."/>
            <person name="Sun Y."/>
            <person name="Zhan W."/>
            <person name="Jiang J."/>
            <person name="Wang Q."/>
            <person name="Zhang B."/>
            <person name="Ji P."/>
            <person name="Sakyi L.B."/>
            <person name="Cui X."/>
            <person name="Yuan T."/>
            <person name="Jiang B."/>
            <person name="Yang W."/>
            <person name="Lam T.T.-Y."/>
            <person name="Chang Q."/>
            <person name="Ding S."/>
            <person name="Wang X."/>
            <person name="Zhu J."/>
            <person name="Ruan X."/>
            <person name="Zhao L."/>
            <person name="Wei J."/>
            <person name="Que T."/>
            <person name="Du C."/>
            <person name="Cheng J."/>
            <person name="Dai P."/>
            <person name="Han X."/>
            <person name="Huang E."/>
            <person name="Gao Y."/>
            <person name="Liu J."/>
            <person name="Shao H."/>
            <person name="Ye R."/>
            <person name="Li L."/>
            <person name="Wei W."/>
            <person name="Wang X."/>
            <person name="Wang C."/>
            <person name="Huo Q."/>
            <person name="Li W."/>
            <person name="Guo W."/>
            <person name="Chen H."/>
            <person name="Chen S."/>
            <person name="Zhou L."/>
            <person name="Zhou L."/>
            <person name="Ni X."/>
            <person name="Tian J."/>
            <person name="Zhou Y."/>
            <person name="Sheng Y."/>
            <person name="Liu T."/>
            <person name="Pan Y."/>
            <person name="Xia L."/>
            <person name="Li J."/>
            <person name="Zhao F."/>
            <person name="Cao W."/>
        </authorList>
    </citation>
    <scope>NUCLEOTIDE SEQUENCE</scope>
    <source>
        <strain evidence="2">Rmic-2018</strain>
        <tissue evidence="2">Larvae</tissue>
    </source>
</reference>
<dbReference type="AlphaFoldDB" id="A0A9J6D2P0"/>
<dbReference type="Gene3D" id="3.40.390.10">
    <property type="entry name" value="Collagenase (Catalytic Domain)"/>
    <property type="match status" value="1"/>
</dbReference>
<dbReference type="Proteomes" id="UP000821866">
    <property type="component" value="Unassembled WGS sequence"/>
</dbReference>
<dbReference type="InterPro" id="IPR008753">
    <property type="entry name" value="Peptidase_M13_N"/>
</dbReference>
<dbReference type="Gene3D" id="1.10.1380.10">
    <property type="entry name" value="Neutral endopeptidase , domain2"/>
    <property type="match status" value="1"/>
</dbReference>
<dbReference type="EMBL" id="JABSTU010000897">
    <property type="protein sequence ID" value="KAH7986874.1"/>
    <property type="molecule type" value="Genomic_DNA"/>
</dbReference>
<comment type="caution">
    <text evidence="2">The sequence shown here is derived from an EMBL/GenBank/DDBJ whole genome shotgun (WGS) entry which is preliminary data.</text>
</comment>
<dbReference type="InterPro" id="IPR042089">
    <property type="entry name" value="Peptidase_M13_dom_2"/>
</dbReference>
<gene>
    <name evidence="2" type="ORF">HPB51_026598</name>
</gene>
<name>A0A9J6D2P0_RHIMP</name>